<protein>
    <submittedName>
        <fullName evidence="2">Uncharacterized protein</fullName>
    </submittedName>
</protein>
<evidence type="ECO:0000313" key="3">
    <source>
        <dbReference type="Proteomes" id="UP000434172"/>
    </source>
</evidence>
<reference evidence="2 3" key="1">
    <citation type="submission" date="2019-12" db="EMBL/GenBank/DDBJ databases">
        <title>A genome sequence resource for the geographically widespread anthracnose pathogen Colletotrichum asianum.</title>
        <authorList>
            <person name="Meng Y."/>
        </authorList>
    </citation>
    <scope>NUCLEOTIDE SEQUENCE [LARGE SCALE GENOMIC DNA]</scope>
    <source>
        <strain evidence="2 3">ICMP 18580</strain>
    </source>
</reference>
<organism evidence="2 3">
    <name type="scientific">Colletotrichum asianum</name>
    <dbReference type="NCBI Taxonomy" id="702518"/>
    <lineage>
        <taxon>Eukaryota</taxon>
        <taxon>Fungi</taxon>
        <taxon>Dikarya</taxon>
        <taxon>Ascomycota</taxon>
        <taxon>Pezizomycotina</taxon>
        <taxon>Sordariomycetes</taxon>
        <taxon>Hypocreomycetidae</taxon>
        <taxon>Glomerellales</taxon>
        <taxon>Glomerellaceae</taxon>
        <taxon>Colletotrichum</taxon>
        <taxon>Colletotrichum gloeosporioides species complex</taxon>
    </lineage>
</organism>
<name>A0A8H3WFQ4_9PEZI</name>
<accession>A0A8H3WFQ4</accession>
<dbReference type="AlphaFoldDB" id="A0A8H3WFQ4"/>
<comment type="caution">
    <text evidence="2">The sequence shown here is derived from an EMBL/GenBank/DDBJ whole genome shotgun (WGS) entry which is preliminary data.</text>
</comment>
<evidence type="ECO:0000256" key="1">
    <source>
        <dbReference type="SAM" id="MobiDB-lite"/>
    </source>
</evidence>
<evidence type="ECO:0000313" key="2">
    <source>
        <dbReference type="EMBL" id="KAF0326204.1"/>
    </source>
</evidence>
<sequence length="97" mass="10661">MLRRSGHKRGPSQTHPNTLMRDTMAKLGNIARNLRNHAAGDSRGKLYDVSKSQPRRSGLSSIKGSGCMQPGWLMVWLAAAEPSNSSLFDVCRRLSVP</sequence>
<proteinExistence type="predicted"/>
<keyword evidence="3" id="KW-1185">Reference proteome</keyword>
<dbReference type="Proteomes" id="UP000434172">
    <property type="component" value="Unassembled WGS sequence"/>
</dbReference>
<gene>
    <name evidence="2" type="ORF">GQ607_006407</name>
</gene>
<feature type="region of interest" description="Disordered" evidence="1">
    <location>
        <begin position="41"/>
        <end position="63"/>
    </location>
</feature>
<dbReference type="EMBL" id="WOWK01000031">
    <property type="protein sequence ID" value="KAF0326204.1"/>
    <property type="molecule type" value="Genomic_DNA"/>
</dbReference>